<evidence type="ECO:0000313" key="2">
    <source>
        <dbReference type="Proteomes" id="UP000235584"/>
    </source>
</evidence>
<dbReference type="Proteomes" id="UP000235584">
    <property type="component" value="Chromosome"/>
</dbReference>
<proteinExistence type="predicted"/>
<protein>
    <submittedName>
        <fullName evidence="1">DNA alkylation repair protein</fullName>
    </submittedName>
</protein>
<accession>A0A2K9NPX7</accession>
<dbReference type="Gene3D" id="1.25.40.290">
    <property type="entry name" value="ARM repeat domains"/>
    <property type="match status" value="1"/>
</dbReference>
<organism evidence="1 2">
    <name type="scientific">Bacteriovorax stolpii</name>
    <name type="common">Bdellovibrio stolpii</name>
    <dbReference type="NCBI Taxonomy" id="960"/>
    <lineage>
        <taxon>Bacteria</taxon>
        <taxon>Pseudomonadati</taxon>
        <taxon>Bdellovibrionota</taxon>
        <taxon>Bacteriovoracia</taxon>
        <taxon>Bacteriovoracales</taxon>
        <taxon>Bacteriovoracaceae</taxon>
        <taxon>Bacteriovorax</taxon>
    </lineage>
</organism>
<evidence type="ECO:0000313" key="1">
    <source>
        <dbReference type="EMBL" id="AUN97552.1"/>
    </source>
</evidence>
<dbReference type="SUPFAM" id="SSF48371">
    <property type="entry name" value="ARM repeat"/>
    <property type="match status" value="1"/>
</dbReference>
<name>A0A2K9NPX7_BACTC</name>
<dbReference type="Pfam" id="PF08713">
    <property type="entry name" value="DNA_alkylation"/>
    <property type="match status" value="1"/>
</dbReference>
<keyword evidence="2" id="KW-1185">Reference proteome</keyword>
<dbReference type="KEGG" id="bsto:C0V70_05380"/>
<dbReference type="InterPro" id="IPR016024">
    <property type="entry name" value="ARM-type_fold"/>
</dbReference>
<dbReference type="InterPro" id="IPR014825">
    <property type="entry name" value="DNA_alkylation"/>
</dbReference>
<reference evidence="1 2" key="1">
    <citation type="submission" date="2018-01" db="EMBL/GenBank/DDBJ databases">
        <title>Complete genome sequence of Bacteriovorax stolpii DSM12778.</title>
        <authorList>
            <person name="Tang B."/>
            <person name="Chang J."/>
        </authorList>
    </citation>
    <scope>NUCLEOTIDE SEQUENCE [LARGE SCALE GENOMIC DNA]</scope>
    <source>
        <strain evidence="1 2">DSM 12778</strain>
    </source>
</reference>
<gene>
    <name evidence="1" type="ORF">C0V70_05380</name>
</gene>
<dbReference type="EMBL" id="CP025704">
    <property type="protein sequence ID" value="AUN97552.1"/>
    <property type="molecule type" value="Genomic_DNA"/>
</dbReference>
<dbReference type="AlphaFoldDB" id="A0A2K9NPX7"/>
<sequence length="362" mass="41856">MINEKVVSQTAKAIARNYPDFNHKKFLKDIASELAPLELKERVILVAMRLKENLPADQKKSLKILEGAIQQNDKDTIGLSGFSVWPLTEYVARFGLDEFDLSMDVLKEMTKVFTGEWAVRAFFLADEKRTLKFFKKWVKDDNVHVRRLVSEGSRPLLPWGQKLPSFVKDPSITWDLLEVLKHDDEEYVRKSVANHLNDHSKNHPDMVVKKLLEWQKENAEDKNLNWIIRHASRTLIKKGHPQAFKLHGVESGKVKVISQKILTKKVDLGKILKVEVEFQNLGAKKLKVILDHEVHLLKANNKHNIKCFKGKSVELLPKEKKKVEFNIPLKPVTTRTYYSGQHFWNIKVNGISEDKLSFTLKV</sequence>